<feature type="domain" description="Flavocytochrome c sulphide dehydrogenase flavin-binding" evidence="4">
    <location>
        <begin position="355"/>
        <end position="419"/>
    </location>
</feature>
<dbReference type="PANTHER" id="PTHR43755:SF1">
    <property type="entry name" value="FAD-DEPENDENT PYRIDINE NUCLEOTIDE-DISULPHIDE OXIDOREDUCTASE"/>
    <property type="match status" value="1"/>
</dbReference>
<dbReference type="RefSeq" id="WP_012777433.1">
    <property type="nucleotide sequence ID" value="NC_012968.1"/>
</dbReference>
<dbReference type="Proteomes" id="UP000002742">
    <property type="component" value="Chromosome"/>
</dbReference>
<name>C6WY80_METML</name>
<feature type="domain" description="FAD/NAD(P)-binding" evidence="3">
    <location>
        <begin position="33"/>
        <end position="139"/>
    </location>
</feature>
<dbReference type="InterPro" id="IPR015323">
    <property type="entry name" value="FlavoCytC_S_DH_flav-bd"/>
</dbReference>
<sequence length="420" mass="45773">MDRRHFLKGSLIGLGVVAFPSFAIAKSSSSYGHVVIIGAGFGGATAAKYLRMWSEGRVKVTLIEPRPQFISCPTSNQVFSGAMNMQGITHSYDHLRDSSGIRMIQGIASRIDSDRRTVEVNGERISYDRLIIATGIDFDYSNLPTLTPELQATVIPHAWKAGPQTALLKKQLESMPEGGVVAITIPPVPYRCPPGPYERACQIAFYLKQHKPRSKLLILDANPAITSKRPLFERAWKDLYADIIEYQPSSAIENLNVKTLSVKTTFDTHKVDVLNLIPPQTASRLALDTGLGSQGRPWCKVNYLNYESSNISGIHVLGDSVDTSLPKSAHVATSEAKVCAAAIIAELSGEAMDQQPVFANTCYSFVDDKQAMHVASVYRYDPKDRDMHAAPGGGVSAAPSLEEGLQAGIWAKNIWADVLS</sequence>
<dbReference type="GO" id="GO:0050660">
    <property type="term" value="F:flavin adenine dinucleotide binding"/>
    <property type="evidence" value="ECO:0007669"/>
    <property type="project" value="InterPro"/>
</dbReference>
<reference evidence="6 7" key="2">
    <citation type="journal article" date="2011" name="J. Bacteriol.">
        <title>Genomes of three methylotrophs from a single niche uncover genetic and metabolic divergence of Methylophilaceae.</title>
        <authorList>
            <person name="Lapidus A."/>
            <person name="Clum A."/>
            <person name="Labutti K."/>
            <person name="Kaluzhnaya M.G."/>
            <person name="Lim S."/>
            <person name="Beck D.A."/>
            <person name="Glavina Del Rio T."/>
            <person name="Nolan M."/>
            <person name="Mavromatis K."/>
            <person name="Huntemann M."/>
            <person name="Lucas S."/>
            <person name="Lidstrom M.E."/>
            <person name="Ivanova N."/>
            <person name="Chistoserdova L."/>
        </authorList>
    </citation>
    <scope>NUCLEOTIDE SEQUENCE [LARGE SCALE GENOMIC DNA]</scope>
    <source>
        <strain evidence="7">JLW8 / ATCC BAA-1282 / DSM 17540</strain>
    </source>
</reference>
<dbReference type="PRINTS" id="PR00469">
    <property type="entry name" value="PNDRDTASEII"/>
</dbReference>
<evidence type="ECO:0000313" key="6">
    <source>
        <dbReference type="EMBL" id="ACT46976.1"/>
    </source>
</evidence>
<dbReference type="eggNOG" id="COG0446">
    <property type="taxonomic scope" value="Bacteria"/>
</dbReference>
<organism evidence="6 7">
    <name type="scientific">Methylotenera mobilis (strain JLW8 / ATCC BAA-1282 / DSM 17540)</name>
    <dbReference type="NCBI Taxonomy" id="583345"/>
    <lineage>
        <taxon>Bacteria</taxon>
        <taxon>Pseudomonadati</taxon>
        <taxon>Pseudomonadota</taxon>
        <taxon>Betaproteobacteria</taxon>
        <taxon>Nitrosomonadales</taxon>
        <taxon>Methylophilaceae</taxon>
        <taxon>Methylotenera</taxon>
    </lineage>
</organism>
<dbReference type="Gene3D" id="3.90.760.10">
    <property type="entry name" value="Flavocytochrome c sulphide dehydrogenase, flavin-binding domain"/>
    <property type="match status" value="1"/>
</dbReference>
<dbReference type="HOGENOM" id="CLU_030742_0_0_4"/>
<dbReference type="InterPro" id="IPR023753">
    <property type="entry name" value="FAD/NAD-binding_dom"/>
</dbReference>
<dbReference type="SUPFAM" id="SSF55424">
    <property type="entry name" value="FAD/NAD-linked reductases, dimerisation (C-terminal) domain"/>
    <property type="match status" value="1"/>
</dbReference>
<dbReference type="PANTHER" id="PTHR43755">
    <property type="match status" value="1"/>
</dbReference>
<evidence type="ECO:0000259" key="5">
    <source>
        <dbReference type="Pfam" id="PF21706"/>
    </source>
</evidence>
<protein>
    <submittedName>
        <fullName evidence="6">Flavocytochrome c sulphide dehydrogenase flavin-binding</fullName>
    </submittedName>
</protein>
<keyword evidence="7" id="KW-1185">Reference proteome</keyword>
<dbReference type="STRING" id="583345.Mmol_0065"/>
<dbReference type="Pfam" id="PF07992">
    <property type="entry name" value="Pyr_redox_2"/>
    <property type="match status" value="1"/>
</dbReference>
<dbReference type="OrthoDB" id="9802771at2"/>
<dbReference type="Gene3D" id="3.50.50.60">
    <property type="entry name" value="FAD/NAD(P)-binding domain"/>
    <property type="match status" value="2"/>
</dbReference>
<gene>
    <name evidence="6" type="ordered locus">Mmol_0065</name>
</gene>
<evidence type="ECO:0000256" key="2">
    <source>
        <dbReference type="ARBA" id="ARBA00022827"/>
    </source>
</evidence>
<evidence type="ECO:0000313" key="7">
    <source>
        <dbReference type="Proteomes" id="UP000002742"/>
    </source>
</evidence>
<dbReference type="EMBL" id="CP001672">
    <property type="protein sequence ID" value="ACT46976.1"/>
    <property type="molecule type" value="Genomic_DNA"/>
</dbReference>
<dbReference type="InterPro" id="IPR037092">
    <property type="entry name" value="FlavoCytC_S_DH_flav-bd_sf"/>
</dbReference>
<dbReference type="InterPro" id="IPR016156">
    <property type="entry name" value="FAD/NAD-linked_Rdtase_dimer_sf"/>
</dbReference>
<dbReference type="InterPro" id="IPR052541">
    <property type="entry name" value="SQRD"/>
</dbReference>
<evidence type="ECO:0000259" key="3">
    <source>
        <dbReference type="Pfam" id="PF07992"/>
    </source>
</evidence>
<dbReference type="InterPro" id="IPR036188">
    <property type="entry name" value="FAD/NAD-bd_sf"/>
</dbReference>
<evidence type="ECO:0000256" key="1">
    <source>
        <dbReference type="ARBA" id="ARBA00022630"/>
    </source>
</evidence>
<dbReference type="InterPro" id="IPR049386">
    <property type="entry name" value="FCSD_central"/>
</dbReference>
<dbReference type="Pfam" id="PF09242">
    <property type="entry name" value="FCSD-flav_bind"/>
    <property type="match status" value="1"/>
</dbReference>
<evidence type="ECO:0000259" key="4">
    <source>
        <dbReference type="Pfam" id="PF09242"/>
    </source>
</evidence>
<proteinExistence type="predicted"/>
<dbReference type="PRINTS" id="PR00368">
    <property type="entry name" value="FADPNR"/>
</dbReference>
<keyword evidence="1" id="KW-0285">Flavoprotein</keyword>
<dbReference type="KEGG" id="mmb:Mmol_0065"/>
<keyword evidence="2" id="KW-0274">FAD</keyword>
<dbReference type="AlphaFoldDB" id="C6WY80"/>
<feature type="domain" description="Sulfide dehydrogenase [flavocytochrome c] flavoprotein chain central" evidence="5">
    <location>
        <begin position="165"/>
        <end position="278"/>
    </location>
</feature>
<dbReference type="SUPFAM" id="SSF51905">
    <property type="entry name" value="FAD/NAD(P)-binding domain"/>
    <property type="match status" value="2"/>
</dbReference>
<dbReference type="GO" id="GO:0016491">
    <property type="term" value="F:oxidoreductase activity"/>
    <property type="evidence" value="ECO:0007669"/>
    <property type="project" value="InterPro"/>
</dbReference>
<accession>C6WY80</accession>
<dbReference type="Pfam" id="PF21706">
    <property type="entry name" value="FCSD_central"/>
    <property type="match status" value="1"/>
</dbReference>
<reference evidence="7" key="1">
    <citation type="submission" date="2009-07" db="EMBL/GenBank/DDBJ databases">
        <title>Complete sequence of Methylotenera mobilis JLW8.</title>
        <authorList>
            <consortium name="US DOE Joint Genome Institute"/>
            <person name="Lucas S."/>
            <person name="Copeland A."/>
            <person name="Lapidus A."/>
            <person name="Glavina del Rio T."/>
            <person name="Tice H."/>
            <person name="Bruce D."/>
            <person name="Goodwin L."/>
            <person name="Pitluck S."/>
            <person name="LaButti K.M."/>
            <person name="Clum A."/>
            <person name="Larimer F."/>
            <person name="Land M."/>
            <person name="Hauser L."/>
            <person name="Kyrpides N."/>
            <person name="Mikhailova N."/>
            <person name="Kayluzhnaya M."/>
            <person name="Chistoserdova L."/>
        </authorList>
    </citation>
    <scope>NUCLEOTIDE SEQUENCE [LARGE SCALE GENOMIC DNA]</scope>
    <source>
        <strain evidence="7">JLW8 / ATCC BAA-1282 / DSM 17540</strain>
    </source>
</reference>